<protein>
    <submittedName>
        <fullName evidence="1">Uncharacterized protein</fullName>
    </submittedName>
</protein>
<organism evidence="1">
    <name type="scientific">bioreactor metagenome</name>
    <dbReference type="NCBI Taxonomy" id="1076179"/>
    <lineage>
        <taxon>unclassified sequences</taxon>
        <taxon>metagenomes</taxon>
        <taxon>ecological metagenomes</taxon>
    </lineage>
</organism>
<proteinExistence type="predicted"/>
<dbReference type="AlphaFoldDB" id="A0A644XKG6"/>
<comment type="caution">
    <text evidence="1">The sequence shown here is derived from an EMBL/GenBank/DDBJ whole genome shotgun (WGS) entry which is preliminary data.</text>
</comment>
<name>A0A644XKG6_9ZZZZ</name>
<dbReference type="EMBL" id="VSSQ01002303">
    <property type="protein sequence ID" value="MPM14574.1"/>
    <property type="molecule type" value="Genomic_DNA"/>
</dbReference>
<gene>
    <name evidence="1" type="ORF">SDC9_60938</name>
</gene>
<sequence length="292" mass="32636">MKKGLKAIASMTLALVLMLGNVSVVFAADFTEKLGQDGYDTYSINFSQTDVHALSENANHIDEAITFVQSLALDEKGFLELENAFITELEVLASEGIQLKSYAIALPRAEEYYGTYDGYTFRAAYSFYSDNYFYNLYGKADHTRWVSGLVNITMSFANWKIGFPYALFSSLVGVGNVTYYDGARTEITNEDEITSRYILIEDKDHKVSYQPNTYIPVIQDMVRISHTSIASYTGSPYGNPSMDATMPINEIASTNFYNKTNNLNSGLNHYISGNVTDTIVDTVPRAVFRFGK</sequence>
<accession>A0A644XKG6</accession>
<reference evidence="1" key="1">
    <citation type="submission" date="2019-08" db="EMBL/GenBank/DDBJ databases">
        <authorList>
            <person name="Kucharzyk K."/>
            <person name="Murdoch R.W."/>
            <person name="Higgins S."/>
            <person name="Loffler F."/>
        </authorList>
    </citation>
    <scope>NUCLEOTIDE SEQUENCE</scope>
</reference>
<evidence type="ECO:0000313" key="1">
    <source>
        <dbReference type="EMBL" id="MPM14574.1"/>
    </source>
</evidence>